<dbReference type="Gramene" id="KZM93071">
    <property type="protein sequence ID" value="KZM93071"/>
    <property type="gene ID" value="DCAR_016316"/>
</dbReference>
<sequence length="201" mass="22607">MVIPAVKAFLLLSLFTFLGTHARNLPEDILKISKTDHGLTSSITSITRPARRPPPPPQVRPPSHPILSVSDQVTENKPEEVIRMPSFIGNHHKPPPPAPYLAPPQVQANAYQEWKSIFANTEKALDPSELRSFSYVREITEDGEIIKRPYLLSPPPPHLAPPHVQMKICEDDEIIKRPYLHSPPPPHLAPPHVQMEIWATE</sequence>
<name>A0A164XEL0_DAUCS</name>
<feature type="compositionally biased region" description="Pro residues" evidence="1">
    <location>
        <begin position="52"/>
        <end position="64"/>
    </location>
</feature>
<feature type="signal peptide" evidence="2">
    <location>
        <begin position="1"/>
        <end position="22"/>
    </location>
</feature>
<reference evidence="3" key="1">
    <citation type="journal article" date="2016" name="Nat. Genet.">
        <title>A high-quality carrot genome assembly provides new insights into carotenoid accumulation and asterid genome evolution.</title>
        <authorList>
            <person name="Iorizzo M."/>
            <person name="Ellison S."/>
            <person name="Senalik D."/>
            <person name="Zeng P."/>
            <person name="Satapoomin P."/>
            <person name="Huang J."/>
            <person name="Bowman M."/>
            <person name="Iovene M."/>
            <person name="Sanseverino W."/>
            <person name="Cavagnaro P."/>
            <person name="Yildiz M."/>
            <person name="Macko-Podgorni A."/>
            <person name="Moranska E."/>
            <person name="Grzebelus E."/>
            <person name="Grzebelus D."/>
            <person name="Ashrafi H."/>
            <person name="Zheng Z."/>
            <person name="Cheng S."/>
            <person name="Spooner D."/>
            <person name="Van Deynze A."/>
            <person name="Simon P."/>
        </authorList>
    </citation>
    <scope>NUCLEOTIDE SEQUENCE</scope>
    <source>
        <tissue evidence="3">Leaf</tissue>
    </source>
</reference>
<evidence type="ECO:0000256" key="1">
    <source>
        <dbReference type="SAM" id="MobiDB-lite"/>
    </source>
</evidence>
<protein>
    <submittedName>
        <fullName evidence="3">Uncharacterized protein</fullName>
    </submittedName>
</protein>
<evidence type="ECO:0000313" key="4">
    <source>
        <dbReference type="Proteomes" id="UP000077755"/>
    </source>
</evidence>
<gene>
    <name evidence="3" type="ORF">DCAR_0518666</name>
</gene>
<evidence type="ECO:0000256" key="2">
    <source>
        <dbReference type="SAM" id="SignalP"/>
    </source>
</evidence>
<proteinExistence type="predicted"/>
<dbReference type="Proteomes" id="UP000077755">
    <property type="component" value="Chromosome 5"/>
</dbReference>
<dbReference type="EMBL" id="CP093347">
    <property type="protein sequence ID" value="WOG99318.1"/>
    <property type="molecule type" value="Genomic_DNA"/>
</dbReference>
<keyword evidence="4" id="KW-1185">Reference proteome</keyword>
<feature type="chain" id="PRO_5043523023" evidence="2">
    <location>
        <begin position="23"/>
        <end position="201"/>
    </location>
</feature>
<dbReference type="AlphaFoldDB" id="A0A164XEL0"/>
<evidence type="ECO:0000313" key="3">
    <source>
        <dbReference type="EMBL" id="WOG99318.1"/>
    </source>
</evidence>
<organism evidence="3 4">
    <name type="scientific">Daucus carota subsp. sativus</name>
    <name type="common">Carrot</name>
    <dbReference type="NCBI Taxonomy" id="79200"/>
    <lineage>
        <taxon>Eukaryota</taxon>
        <taxon>Viridiplantae</taxon>
        <taxon>Streptophyta</taxon>
        <taxon>Embryophyta</taxon>
        <taxon>Tracheophyta</taxon>
        <taxon>Spermatophyta</taxon>
        <taxon>Magnoliopsida</taxon>
        <taxon>eudicotyledons</taxon>
        <taxon>Gunneridae</taxon>
        <taxon>Pentapetalae</taxon>
        <taxon>asterids</taxon>
        <taxon>campanulids</taxon>
        <taxon>Apiales</taxon>
        <taxon>Apiaceae</taxon>
        <taxon>Apioideae</taxon>
        <taxon>Scandiceae</taxon>
        <taxon>Daucinae</taxon>
        <taxon>Daucus</taxon>
        <taxon>Daucus sect. Daucus</taxon>
    </lineage>
</organism>
<keyword evidence="2" id="KW-0732">Signal</keyword>
<reference evidence="3" key="2">
    <citation type="submission" date="2022-03" db="EMBL/GenBank/DDBJ databases">
        <title>Draft title - Genomic analysis of global carrot germplasm unveils the trajectory of domestication and the origin of high carotenoid orange carrot.</title>
        <authorList>
            <person name="Iorizzo M."/>
            <person name="Ellison S."/>
            <person name="Senalik D."/>
            <person name="Macko-Podgorni A."/>
            <person name="Grzebelus D."/>
            <person name="Bostan H."/>
            <person name="Rolling W."/>
            <person name="Curaba J."/>
            <person name="Simon P."/>
        </authorList>
    </citation>
    <scope>NUCLEOTIDE SEQUENCE</scope>
    <source>
        <tissue evidence="3">Leaf</tissue>
    </source>
</reference>
<accession>A0A164XEL0</accession>
<dbReference type="KEGG" id="dcr:108222143"/>
<feature type="region of interest" description="Disordered" evidence="1">
    <location>
        <begin position="40"/>
        <end position="65"/>
    </location>
</feature>